<dbReference type="AlphaFoldDB" id="A0A6A4GML2"/>
<sequence length="55" mass="5993">GHATINMKEDVLILDDVSQGIALYKLSDTRGSRPSAYLTAGAGLKMWPSMMVPVW</sequence>
<name>A0A6A4GML2_9AGAR</name>
<organism evidence="1 2">
    <name type="scientific">Gymnopus androsaceus JB14</name>
    <dbReference type="NCBI Taxonomy" id="1447944"/>
    <lineage>
        <taxon>Eukaryota</taxon>
        <taxon>Fungi</taxon>
        <taxon>Dikarya</taxon>
        <taxon>Basidiomycota</taxon>
        <taxon>Agaricomycotina</taxon>
        <taxon>Agaricomycetes</taxon>
        <taxon>Agaricomycetidae</taxon>
        <taxon>Agaricales</taxon>
        <taxon>Marasmiineae</taxon>
        <taxon>Omphalotaceae</taxon>
        <taxon>Gymnopus</taxon>
    </lineage>
</organism>
<dbReference type="EMBL" id="ML769830">
    <property type="protein sequence ID" value="KAE9387012.1"/>
    <property type="molecule type" value="Genomic_DNA"/>
</dbReference>
<evidence type="ECO:0000313" key="2">
    <source>
        <dbReference type="Proteomes" id="UP000799118"/>
    </source>
</evidence>
<proteinExistence type="predicted"/>
<accession>A0A6A4GML2</accession>
<evidence type="ECO:0000313" key="1">
    <source>
        <dbReference type="EMBL" id="KAE9387012.1"/>
    </source>
</evidence>
<reference evidence="1" key="1">
    <citation type="journal article" date="2019" name="Environ. Microbiol.">
        <title>Fungal ecological strategies reflected in gene transcription - a case study of two litter decomposers.</title>
        <authorList>
            <person name="Barbi F."/>
            <person name="Kohler A."/>
            <person name="Barry K."/>
            <person name="Baskaran P."/>
            <person name="Daum C."/>
            <person name="Fauchery L."/>
            <person name="Ihrmark K."/>
            <person name="Kuo A."/>
            <person name="LaButti K."/>
            <person name="Lipzen A."/>
            <person name="Morin E."/>
            <person name="Grigoriev I.V."/>
            <person name="Henrissat B."/>
            <person name="Lindahl B."/>
            <person name="Martin F."/>
        </authorList>
    </citation>
    <scope>NUCLEOTIDE SEQUENCE</scope>
    <source>
        <strain evidence="1">JB14</strain>
    </source>
</reference>
<keyword evidence="2" id="KW-1185">Reference proteome</keyword>
<gene>
    <name evidence="1" type="ORF">BT96DRAFT_838293</name>
</gene>
<protein>
    <submittedName>
        <fullName evidence="1">Uncharacterized protein</fullName>
    </submittedName>
</protein>
<feature type="non-terminal residue" evidence="1">
    <location>
        <position position="1"/>
    </location>
</feature>
<dbReference type="Proteomes" id="UP000799118">
    <property type="component" value="Unassembled WGS sequence"/>
</dbReference>